<keyword evidence="3 4" id="KW-0687">Ribonucleoprotein</keyword>
<evidence type="ECO:0000256" key="5">
    <source>
        <dbReference type="RuleBase" id="RU004381"/>
    </source>
</evidence>
<name>A0A7J2TIQ5_ARCFL</name>
<evidence type="ECO:0000256" key="4">
    <source>
        <dbReference type="HAMAP-Rule" id="MF_00545"/>
    </source>
</evidence>
<comment type="caution">
    <text evidence="6">The sequence shown here is derived from an EMBL/GenBank/DDBJ whole genome shotgun (WGS) entry which is preliminary data.</text>
</comment>
<reference evidence="6" key="1">
    <citation type="journal article" date="2020" name="mSystems">
        <title>Genome- and Community-Level Interaction Insights into Carbon Utilization and Element Cycling Functions of Hydrothermarchaeota in Hydrothermal Sediment.</title>
        <authorList>
            <person name="Zhou Z."/>
            <person name="Liu Y."/>
            <person name="Xu W."/>
            <person name="Pan J."/>
            <person name="Luo Z.H."/>
            <person name="Li M."/>
        </authorList>
    </citation>
    <scope>NUCLEOTIDE SEQUENCE [LARGE SCALE GENOMIC DNA]</scope>
    <source>
        <strain evidence="6">SpSt-26</strain>
    </source>
</reference>
<accession>A0A7J2TIQ5</accession>
<evidence type="ECO:0000256" key="1">
    <source>
        <dbReference type="ARBA" id="ARBA00009680"/>
    </source>
</evidence>
<dbReference type="GO" id="GO:1990904">
    <property type="term" value="C:ribonucleoprotein complex"/>
    <property type="evidence" value="ECO:0007669"/>
    <property type="project" value="UniProtKB-KW"/>
</dbReference>
<dbReference type="SUPFAM" id="SSF54189">
    <property type="entry name" value="Ribosomal proteins S24e, L23 and L15e"/>
    <property type="match status" value="1"/>
</dbReference>
<sequence>MEVKIEAERYNPLLRRKEVYFRIKFDGKTPTRKEVREKLAGIMGAELERVVVQYIKTEFGKREAKCYAKIYDSAEDLKKVEPKYILMRNFPELKKEAQTS</sequence>
<dbReference type="PROSITE" id="PS00529">
    <property type="entry name" value="RIBOSOMAL_S24E"/>
    <property type="match status" value="1"/>
</dbReference>
<proteinExistence type="inferred from homology"/>
<dbReference type="Gene3D" id="3.30.70.330">
    <property type="match status" value="1"/>
</dbReference>
<dbReference type="InterPro" id="IPR012677">
    <property type="entry name" value="Nucleotide-bd_a/b_plait_sf"/>
</dbReference>
<dbReference type="GO" id="GO:0003735">
    <property type="term" value="F:structural constituent of ribosome"/>
    <property type="evidence" value="ECO:0007669"/>
    <property type="project" value="InterPro"/>
</dbReference>
<dbReference type="GO" id="GO:0006412">
    <property type="term" value="P:translation"/>
    <property type="evidence" value="ECO:0007669"/>
    <property type="project" value="UniProtKB-UniRule"/>
</dbReference>
<dbReference type="Pfam" id="PF01282">
    <property type="entry name" value="Ribosomal_S24e"/>
    <property type="match status" value="1"/>
</dbReference>
<evidence type="ECO:0000256" key="2">
    <source>
        <dbReference type="ARBA" id="ARBA00022980"/>
    </source>
</evidence>
<keyword evidence="2 4" id="KW-0689">Ribosomal protein</keyword>
<gene>
    <name evidence="4" type="primary">rps24e</name>
    <name evidence="6" type="ORF">ENP88_02740</name>
</gene>
<dbReference type="EMBL" id="DSLA01000043">
    <property type="protein sequence ID" value="HEH35074.1"/>
    <property type="molecule type" value="Genomic_DNA"/>
</dbReference>
<dbReference type="GO" id="GO:0005840">
    <property type="term" value="C:ribosome"/>
    <property type="evidence" value="ECO:0007669"/>
    <property type="project" value="UniProtKB-KW"/>
</dbReference>
<dbReference type="InterPro" id="IPR018098">
    <property type="entry name" value="Ribosomal_eS24_CS"/>
</dbReference>
<dbReference type="InterPro" id="IPR001976">
    <property type="entry name" value="Ribosomal_eS24"/>
</dbReference>
<dbReference type="InterPro" id="IPR012678">
    <property type="entry name" value="Ribosomal_uL23/eL15/eS24_sf"/>
</dbReference>
<evidence type="ECO:0000313" key="6">
    <source>
        <dbReference type="EMBL" id="HEH35074.1"/>
    </source>
</evidence>
<organism evidence="6">
    <name type="scientific">Archaeoglobus fulgidus</name>
    <dbReference type="NCBI Taxonomy" id="2234"/>
    <lineage>
        <taxon>Archaea</taxon>
        <taxon>Methanobacteriati</taxon>
        <taxon>Methanobacteriota</taxon>
        <taxon>Archaeoglobi</taxon>
        <taxon>Archaeoglobales</taxon>
        <taxon>Archaeoglobaceae</taxon>
        <taxon>Archaeoglobus</taxon>
    </lineage>
</organism>
<dbReference type="AlphaFoldDB" id="A0A7J2TIQ5"/>
<dbReference type="PANTHER" id="PTHR10496">
    <property type="entry name" value="40S RIBOSOMAL PROTEIN S24"/>
    <property type="match status" value="1"/>
</dbReference>
<comment type="similarity">
    <text evidence="1 4 5">Belongs to the eukaryotic ribosomal protein eS24 family.</text>
</comment>
<dbReference type="HAMAP" id="MF_00545">
    <property type="entry name" value="Ribosomal_eS24"/>
    <property type="match status" value="1"/>
</dbReference>
<protein>
    <recommendedName>
        <fullName evidence="4">Small ribosomal subunit protein eS24</fullName>
    </recommendedName>
</protein>
<evidence type="ECO:0000256" key="3">
    <source>
        <dbReference type="ARBA" id="ARBA00023274"/>
    </source>
</evidence>